<keyword evidence="2" id="KW-1185">Reference proteome</keyword>
<gene>
    <name evidence="1" type="ORF">NCTC13150_01563</name>
</gene>
<name>A0A8H2M8C5_9FIRM</name>
<dbReference type="RefSeq" id="WP_131749653.1">
    <property type="nucleotide sequence ID" value="NZ_CAACYI010000001.1"/>
</dbReference>
<dbReference type="AlphaFoldDB" id="A0A8H2M8C5"/>
<dbReference type="Proteomes" id="UP000377798">
    <property type="component" value="Unassembled WGS sequence"/>
</dbReference>
<comment type="caution">
    <text evidence="1">The sequence shown here is derived from an EMBL/GenBank/DDBJ whole genome shotgun (WGS) entry which is preliminary data.</text>
</comment>
<dbReference type="EMBL" id="CAACYI010000001">
    <property type="protein sequence ID" value="VFB16987.1"/>
    <property type="molecule type" value="Genomic_DNA"/>
</dbReference>
<organism evidence="1 2">
    <name type="scientific">Urinicoccus massiliensis</name>
    <dbReference type="NCBI Taxonomy" id="1723382"/>
    <lineage>
        <taxon>Bacteria</taxon>
        <taxon>Bacillati</taxon>
        <taxon>Bacillota</taxon>
        <taxon>Tissierellia</taxon>
        <taxon>Tissierellales</taxon>
        <taxon>Peptoniphilaceae</taxon>
        <taxon>Urinicoccus</taxon>
    </lineage>
</organism>
<proteinExistence type="predicted"/>
<sequence>MRNISGTPYHLEALHKREDDERRHVTRCRHRDNKARYCNALHRSCYSSRFCDAYLEKSEEQEDLFYQAPKDPSPVAVKAKTSHKTPLKAPVRVGDVWTHKKYGPGKIRAIHGGKEVSIAFKEGEVKKFTLEALANEKFFKS</sequence>
<evidence type="ECO:0000313" key="1">
    <source>
        <dbReference type="EMBL" id="VFB16987.1"/>
    </source>
</evidence>
<reference evidence="1 2" key="1">
    <citation type="submission" date="2019-02" db="EMBL/GenBank/DDBJ databases">
        <authorList>
            <consortium name="Pathogen Informatics"/>
        </authorList>
    </citation>
    <scope>NUCLEOTIDE SEQUENCE [LARGE SCALE GENOMIC DNA]</scope>
    <source>
        <strain evidence="1 2">3012STDY7089603</strain>
    </source>
</reference>
<accession>A0A8H2M8C5</accession>
<protein>
    <submittedName>
        <fullName evidence="1">Uncharacterized protein</fullName>
    </submittedName>
</protein>
<evidence type="ECO:0000313" key="2">
    <source>
        <dbReference type="Proteomes" id="UP000377798"/>
    </source>
</evidence>